<gene>
    <name evidence="3" type="ORF">WJX72_009528</name>
</gene>
<dbReference type="PANTHER" id="PTHR31350:SF31">
    <property type="entry name" value="F-BOX DOMAIN-CONTAINING PROTEIN"/>
    <property type="match status" value="1"/>
</dbReference>
<evidence type="ECO:0000313" key="3">
    <source>
        <dbReference type="EMBL" id="KAK9804368.1"/>
    </source>
</evidence>
<organism evidence="3 4">
    <name type="scientific">[Myrmecia] bisecta</name>
    <dbReference type="NCBI Taxonomy" id="41462"/>
    <lineage>
        <taxon>Eukaryota</taxon>
        <taxon>Viridiplantae</taxon>
        <taxon>Chlorophyta</taxon>
        <taxon>core chlorophytes</taxon>
        <taxon>Trebouxiophyceae</taxon>
        <taxon>Trebouxiales</taxon>
        <taxon>Trebouxiaceae</taxon>
        <taxon>Myrmecia</taxon>
    </lineage>
</organism>
<dbReference type="PANTHER" id="PTHR31350">
    <property type="entry name" value="SI:DKEY-261L7.2"/>
    <property type="match status" value="1"/>
</dbReference>
<dbReference type="Gene3D" id="2.30.30.390">
    <property type="entry name" value="Hemimethylated DNA-binding domain"/>
    <property type="match status" value="1"/>
</dbReference>
<sequence length="586" mass="64503">MDIYAQRLQIEQEAAELVAGMVWPLKRNDCILQLRQMQEEGLEYLRTAVHPGPMNLGTRYWSDTALSRLQSSRCAELIQGLLARPGYAEEHVEEGALLLAQLAYPRADLRPIVSYLDELGGELKRRLAAAGVAGGRRALETLNCLLFGPMAPEQHTAYEDVMLEFQSTGPSGASDWTWTQAEARHLVIPPDGYGLALKGDARSYYDRSNSLLPYVLVHKKGIPISLAVVHAAVGRRAGLPIGMVSVPMHFMNRLGEEGGADECFVDVFDGGRIASRKETVRHMQSLNVGISPAHLRSIDPEAVYCRMCANLINIHRQQRNYVALRQILDLMLGIRPASHDYRIMRAQVEMECGDWDAAIGDLLPLMPNNASVDVPVVIRTNATLLMEAAERLKVENEEDVQKQFPRSARSVRYHVGQVIQHKRYHYRGVIYDWDPTCRATPEWIEQMGVARLSQGAGQPFYNVLVDMRDRPFQSTYVAQENITLPRGPWLQAYADVLVLGNAGGAASTAGAVGAAGMAGAAGAAADGLPEDMARAEGSSDAGVAGRQHGGSNEVEHPEVGEYFEGLPSGGMRYQPNAYLRFRYPEG</sequence>
<evidence type="ECO:0000256" key="1">
    <source>
        <dbReference type="SAM" id="MobiDB-lite"/>
    </source>
</evidence>
<dbReference type="EMBL" id="JALJOR010000018">
    <property type="protein sequence ID" value="KAK9804368.1"/>
    <property type="molecule type" value="Genomic_DNA"/>
</dbReference>
<feature type="region of interest" description="Disordered" evidence="1">
    <location>
        <begin position="533"/>
        <end position="555"/>
    </location>
</feature>
<comment type="caution">
    <text evidence="3">The sequence shown here is derived from an EMBL/GenBank/DDBJ whole genome shotgun (WGS) entry which is preliminary data.</text>
</comment>
<dbReference type="NCBIfam" id="TIGR02097">
    <property type="entry name" value="yccV"/>
    <property type="match status" value="1"/>
</dbReference>
<evidence type="ECO:0000313" key="4">
    <source>
        <dbReference type="Proteomes" id="UP001489004"/>
    </source>
</evidence>
<dbReference type="SUPFAM" id="SSF141255">
    <property type="entry name" value="YccV-like"/>
    <property type="match status" value="1"/>
</dbReference>
<evidence type="ECO:0000259" key="2">
    <source>
        <dbReference type="SMART" id="SM00992"/>
    </source>
</evidence>
<name>A0AAW1P8L3_9CHLO</name>
<dbReference type="GO" id="GO:0003677">
    <property type="term" value="F:DNA binding"/>
    <property type="evidence" value="ECO:0007669"/>
    <property type="project" value="InterPro"/>
</dbReference>
<dbReference type="Proteomes" id="UP001489004">
    <property type="component" value="Unassembled WGS sequence"/>
</dbReference>
<keyword evidence="4" id="KW-1185">Reference proteome</keyword>
<protein>
    <recommendedName>
        <fullName evidence="2">Hemimethylated DNA-binding domain-containing protein</fullName>
    </recommendedName>
</protein>
<dbReference type="InterPro" id="IPR011722">
    <property type="entry name" value="Hemimethylated_DNA-bd_dom"/>
</dbReference>
<accession>A0AAW1P8L3</accession>
<proteinExistence type="predicted"/>
<dbReference type="InterPro" id="IPR036623">
    <property type="entry name" value="Hemimethylated_DNA-bd_sf"/>
</dbReference>
<dbReference type="AlphaFoldDB" id="A0AAW1P8L3"/>
<dbReference type="Pfam" id="PF13369">
    <property type="entry name" value="Transglut_core2"/>
    <property type="match status" value="1"/>
</dbReference>
<reference evidence="3 4" key="1">
    <citation type="journal article" date="2024" name="Nat. Commun.">
        <title>Phylogenomics reveals the evolutionary origins of lichenization in chlorophyte algae.</title>
        <authorList>
            <person name="Puginier C."/>
            <person name="Libourel C."/>
            <person name="Otte J."/>
            <person name="Skaloud P."/>
            <person name="Haon M."/>
            <person name="Grisel S."/>
            <person name="Petersen M."/>
            <person name="Berrin J.G."/>
            <person name="Delaux P.M."/>
            <person name="Dal Grande F."/>
            <person name="Keller J."/>
        </authorList>
    </citation>
    <scope>NUCLEOTIDE SEQUENCE [LARGE SCALE GENOMIC DNA]</scope>
    <source>
        <strain evidence="3 4">SAG 2043</strain>
    </source>
</reference>
<dbReference type="InterPro" id="IPR032698">
    <property type="entry name" value="SirB1_N"/>
</dbReference>
<feature type="domain" description="Hemimethylated DNA-binding" evidence="2">
    <location>
        <begin position="410"/>
        <end position="576"/>
    </location>
</feature>
<dbReference type="Pfam" id="PF08755">
    <property type="entry name" value="YccV-like"/>
    <property type="match status" value="1"/>
</dbReference>
<dbReference type="SMART" id="SM00992">
    <property type="entry name" value="YccV-like"/>
    <property type="match status" value="1"/>
</dbReference>